<feature type="transmembrane region" description="Helical" evidence="1">
    <location>
        <begin position="32"/>
        <end position="52"/>
    </location>
</feature>
<keyword evidence="1" id="KW-0472">Membrane</keyword>
<dbReference type="RefSeq" id="WP_160854316.1">
    <property type="nucleotide sequence ID" value="NZ_WUWG01000003.1"/>
</dbReference>
<name>A0A6B0TWK7_9RHOB</name>
<feature type="transmembrane region" description="Helical" evidence="1">
    <location>
        <begin position="84"/>
        <end position="101"/>
    </location>
</feature>
<dbReference type="EMBL" id="WUWG01000003">
    <property type="protein sequence ID" value="MXU65652.1"/>
    <property type="molecule type" value="Genomic_DNA"/>
</dbReference>
<dbReference type="Proteomes" id="UP000436016">
    <property type="component" value="Unassembled WGS sequence"/>
</dbReference>
<proteinExistence type="predicted"/>
<sequence length="102" mass="10989">MTLFNLLFGLVIAMGVFCAFLWSGLQTWRQRGGLRIAHGVAALLTLAIMAALGVEAFSLGRICAALLAPVALVALWLERGWNRAFPAMQLAFALALVFGWAL</sequence>
<organism evidence="2 3">
    <name type="scientific">Oceanomicrobium pacificus</name>
    <dbReference type="NCBI Taxonomy" id="2692916"/>
    <lineage>
        <taxon>Bacteria</taxon>
        <taxon>Pseudomonadati</taxon>
        <taxon>Pseudomonadota</taxon>
        <taxon>Alphaproteobacteria</taxon>
        <taxon>Rhodobacterales</taxon>
        <taxon>Paracoccaceae</taxon>
        <taxon>Oceanomicrobium</taxon>
    </lineage>
</organism>
<feature type="transmembrane region" description="Helical" evidence="1">
    <location>
        <begin position="58"/>
        <end position="77"/>
    </location>
</feature>
<keyword evidence="1" id="KW-0812">Transmembrane</keyword>
<keyword evidence="3" id="KW-1185">Reference proteome</keyword>
<comment type="caution">
    <text evidence="2">The sequence shown here is derived from an EMBL/GenBank/DDBJ whole genome shotgun (WGS) entry which is preliminary data.</text>
</comment>
<evidence type="ECO:0000256" key="1">
    <source>
        <dbReference type="SAM" id="Phobius"/>
    </source>
</evidence>
<keyword evidence="1" id="KW-1133">Transmembrane helix</keyword>
<feature type="transmembrane region" description="Helical" evidence="1">
    <location>
        <begin position="6"/>
        <end position="25"/>
    </location>
</feature>
<gene>
    <name evidence="2" type="ORF">GSH16_09335</name>
</gene>
<protein>
    <submittedName>
        <fullName evidence="2">Uncharacterized protein</fullName>
    </submittedName>
</protein>
<evidence type="ECO:0000313" key="2">
    <source>
        <dbReference type="EMBL" id="MXU65652.1"/>
    </source>
</evidence>
<reference evidence="2 3" key="1">
    <citation type="submission" date="2019-12" db="EMBL/GenBank/DDBJ databases">
        <title>Strain KN286 was isolated from seawater, which was collected from Caroline Seamount in the tropical western Pacific.</title>
        <authorList>
            <person name="Wang Q."/>
        </authorList>
    </citation>
    <scope>NUCLEOTIDE SEQUENCE [LARGE SCALE GENOMIC DNA]</scope>
    <source>
        <strain evidence="2 3">KN286</strain>
    </source>
</reference>
<evidence type="ECO:0000313" key="3">
    <source>
        <dbReference type="Proteomes" id="UP000436016"/>
    </source>
</evidence>
<dbReference type="AlphaFoldDB" id="A0A6B0TWK7"/>
<accession>A0A6B0TWK7</accession>